<dbReference type="InterPro" id="IPR001179">
    <property type="entry name" value="PPIase_FKBP_dom"/>
</dbReference>
<dbReference type="Proteomes" id="UP000077667">
    <property type="component" value="Chromosome"/>
</dbReference>
<evidence type="ECO:0000256" key="1">
    <source>
        <dbReference type="ARBA" id="ARBA00000971"/>
    </source>
</evidence>
<dbReference type="PROSITE" id="PS51257">
    <property type="entry name" value="PROKAR_LIPOPROTEIN"/>
    <property type="match status" value="1"/>
</dbReference>
<protein>
    <recommendedName>
        <fullName evidence="3 6">peptidylprolyl isomerase</fullName>
        <ecNumber evidence="3 6">5.2.1.8</ecNumber>
    </recommendedName>
</protein>
<keyword evidence="11" id="KW-1185">Reference proteome</keyword>
<evidence type="ECO:0000256" key="3">
    <source>
        <dbReference type="ARBA" id="ARBA00013194"/>
    </source>
</evidence>
<evidence type="ECO:0000256" key="2">
    <source>
        <dbReference type="ARBA" id="ARBA00006577"/>
    </source>
</evidence>
<evidence type="ECO:0000313" key="11">
    <source>
        <dbReference type="Proteomes" id="UP000077667"/>
    </source>
</evidence>
<feature type="domain" description="PPIase FKBP-type" evidence="9">
    <location>
        <begin position="224"/>
        <end position="309"/>
    </location>
</feature>
<organism evidence="10 11">
    <name type="scientific">Niabella ginsenosidivorans</name>
    <dbReference type="NCBI Taxonomy" id="1176587"/>
    <lineage>
        <taxon>Bacteria</taxon>
        <taxon>Pseudomonadati</taxon>
        <taxon>Bacteroidota</taxon>
        <taxon>Chitinophagia</taxon>
        <taxon>Chitinophagales</taxon>
        <taxon>Chitinophagaceae</taxon>
        <taxon>Niabella</taxon>
    </lineage>
</organism>
<evidence type="ECO:0000259" key="9">
    <source>
        <dbReference type="PROSITE" id="PS50059"/>
    </source>
</evidence>
<comment type="catalytic activity">
    <reaction evidence="1 6">
        <text>[protein]-peptidylproline (omega=180) = [protein]-peptidylproline (omega=0)</text>
        <dbReference type="Rhea" id="RHEA:16237"/>
        <dbReference type="Rhea" id="RHEA-COMP:10747"/>
        <dbReference type="Rhea" id="RHEA-COMP:10748"/>
        <dbReference type="ChEBI" id="CHEBI:83833"/>
        <dbReference type="ChEBI" id="CHEBI:83834"/>
        <dbReference type="EC" id="5.2.1.8"/>
    </reaction>
</comment>
<evidence type="ECO:0000256" key="8">
    <source>
        <dbReference type="SAM" id="SignalP"/>
    </source>
</evidence>
<evidence type="ECO:0000256" key="6">
    <source>
        <dbReference type="PROSITE-ProRule" id="PRU00277"/>
    </source>
</evidence>
<dbReference type="KEGG" id="nia:A8C56_10550"/>
<comment type="similarity">
    <text evidence="2">Belongs to the FKBP-type PPIase family.</text>
</comment>
<dbReference type="STRING" id="1176587.A8C56_10550"/>
<dbReference type="OrthoDB" id="9814548at2"/>
<evidence type="ECO:0000256" key="5">
    <source>
        <dbReference type="ARBA" id="ARBA00023235"/>
    </source>
</evidence>
<evidence type="ECO:0000313" key="10">
    <source>
        <dbReference type="EMBL" id="ANH81365.1"/>
    </source>
</evidence>
<dbReference type="EMBL" id="CP015772">
    <property type="protein sequence ID" value="ANH81365.1"/>
    <property type="molecule type" value="Genomic_DNA"/>
</dbReference>
<feature type="signal peptide" evidence="8">
    <location>
        <begin position="1"/>
        <end position="23"/>
    </location>
</feature>
<keyword evidence="4 6" id="KW-0697">Rotamase</keyword>
<evidence type="ECO:0000256" key="7">
    <source>
        <dbReference type="SAM" id="MobiDB-lite"/>
    </source>
</evidence>
<name>A0A1A9I216_9BACT</name>
<accession>A0A1A9I216</accession>
<sequence length="335" mass="36679">MKQFKTLGLVVLAAAAFTACKNAEYKTTPSGLKYIIYDGGSKDSAKMGEVLKFNVIQKISGSKDTVLYNSYETMPEYMPVQPVPPGQGNYSPMEVLPKLKKGDSAVIVMFVDSLIKKGLTQEAQLPSFIKKSDKFIFTFKVLDVFKNDSLAMLDRQKEGMAYQKKAEAKQKADSIAFEKSGAKQKQIADVQDYLTKKNITATKTALGTFVKIDNPGDGTPVTDGKFVTVKYNGKHLQTDSSFQASSFTVPIGQQGSIPGFEDGLKQFKKGGKGVIYIPGFLAYGKNPPPGSPFKEYEPLYFEVEITDVADTPAQPQPQMPASQPAGKDVKEQKKK</sequence>
<reference evidence="10 11" key="1">
    <citation type="submission" date="2016-05" db="EMBL/GenBank/DDBJ databases">
        <title>Niabella ginsenosidivorans BS26 whole genome sequencing.</title>
        <authorList>
            <person name="Im W.T."/>
            <person name="Siddiqi M.Z."/>
        </authorList>
    </citation>
    <scope>NUCLEOTIDE SEQUENCE [LARGE SCALE GENOMIC DNA]</scope>
    <source>
        <strain evidence="10 11">BS26</strain>
    </source>
</reference>
<proteinExistence type="inferred from homology"/>
<keyword evidence="5 6" id="KW-0413">Isomerase</keyword>
<dbReference type="PANTHER" id="PTHR43811:SF19">
    <property type="entry name" value="39 KDA FK506-BINDING NUCLEAR PROTEIN"/>
    <property type="match status" value="1"/>
</dbReference>
<dbReference type="RefSeq" id="WP_067755535.1">
    <property type="nucleotide sequence ID" value="NZ_CP015772.1"/>
</dbReference>
<dbReference type="Gene3D" id="3.10.50.40">
    <property type="match status" value="1"/>
</dbReference>
<feature type="region of interest" description="Disordered" evidence="7">
    <location>
        <begin position="307"/>
        <end position="335"/>
    </location>
</feature>
<dbReference type="InterPro" id="IPR046357">
    <property type="entry name" value="PPIase_dom_sf"/>
</dbReference>
<evidence type="ECO:0000256" key="4">
    <source>
        <dbReference type="ARBA" id="ARBA00023110"/>
    </source>
</evidence>
<dbReference type="SUPFAM" id="SSF54534">
    <property type="entry name" value="FKBP-like"/>
    <property type="match status" value="1"/>
</dbReference>
<dbReference type="Pfam" id="PF00254">
    <property type="entry name" value="FKBP_C"/>
    <property type="match status" value="1"/>
</dbReference>
<dbReference type="GO" id="GO:0003755">
    <property type="term" value="F:peptidyl-prolyl cis-trans isomerase activity"/>
    <property type="evidence" value="ECO:0007669"/>
    <property type="project" value="UniProtKB-KW"/>
</dbReference>
<dbReference type="EC" id="5.2.1.8" evidence="3 6"/>
<gene>
    <name evidence="10" type="ORF">A8C56_10550</name>
</gene>
<dbReference type="PROSITE" id="PS50059">
    <property type="entry name" value="FKBP_PPIASE"/>
    <property type="match status" value="1"/>
</dbReference>
<keyword evidence="8" id="KW-0732">Signal</keyword>
<dbReference type="AlphaFoldDB" id="A0A1A9I216"/>
<feature type="chain" id="PRO_5008389741" description="peptidylprolyl isomerase" evidence="8">
    <location>
        <begin position="24"/>
        <end position="335"/>
    </location>
</feature>
<dbReference type="PANTHER" id="PTHR43811">
    <property type="entry name" value="FKBP-TYPE PEPTIDYL-PROLYL CIS-TRANS ISOMERASE FKPA"/>
    <property type="match status" value="1"/>
</dbReference>